<proteinExistence type="predicted"/>
<reference evidence="2" key="2">
    <citation type="submission" date="2025-08" db="UniProtKB">
        <authorList>
            <consortium name="Ensembl"/>
        </authorList>
    </citation>
    <scope>IDENTIFICATION</scope>
</reference>
<evidence type="ECO:0000313" key="2">
    <source>
        <dbReference type="Ensembl" id="ENSPFOP00000003247.2"/>
    </source>
</evidence>
<feature type="region of interest" description="Disordered" evidence="1">
    <location>
        <begin position="67"/>
        <end position="94"/>
    </location>
</feature>
<reference evidence="2" key="3">
    <citation type="submission" date="2025-09" db="UniProtKB">
        <authorList>
            <consortium name="Ensembl"/>
        </authorList>
    </citation>
    <scope>IDENTIFICATION</scope>
</reference>
<dbReference type="InterPro" id="IPR003360">
    <property type="entry name" value="US22-like"/>
</dbReference>
<dbReference type="GeneTree" id="ENSGT00390000001663"/>
<reference evidence="3" key="1">
    <citation type="submission" date="2013-10" db="EMBL/GenBank/DDBJ databases">
        <authorList>
            <person name="Schartl M."/>
            <person name="Warren W."/>
        </authorList>
    </citation>
    <scope>NUCLEOTIDE SEQUENCE [LARGE SCALE GENOMIC DNA]</scope>
    <source>
        <strain evidence="3">female</strain>
    </source>
</reference>
<organism evidence="2 3">
    <name type="scientific">Poecilia formosa</name>
    <name type="common">Amazon molly</name>
    <name type="synonym">Limia formosa</name>
    <dbReference type="NCBI Taxonomy" id="48698"/>
    <lineage>
        <taxon>Eukaryota</taxon>
        <taxon>Metazoa</taxon>
        <taxon>Chordata</taxon>
        <taxon>Craniata</taxon>
        <taxon>Vertebrata</taxon>
        <taxon>Euteleostomi</taxon>
        <taxon>Actinopterygii</taxon>
        <taxon>Neopterygii</taxon>
        <taxon>Teleostei</taxon>
        <taxon>Neoteleostei</taxon>
        <taxon>Acanthomorphata</taxon>
        <taxon>Ovalentaria</taxon>
        <taxon>Atherinomorphae</taxon>
        <taxon>Cyprinodontiformes</taxon>
        <taxon>Poeciliidae</taxon>
        <taxon>Poeciliinae</taxon>
        <taxon>Poecilia</taxon>
    </lineage>
</organism>
<accession>A0A087XBU4</accession>
<sequence length="250" mass="28314">MKLLLLLFAASSRLNRFSFNHHVSVRIHQRLRPEPEPEPEPSCVSFKSDRSKGLIIEFKSPGSPLSWRSTYTQDSSRKRVPQNMKLDSDSPNPKAVALRSDSGDFASFKRGAECPLPNPAGAILTKGPVEDTEYKDNPEEVDGWGKFYLPETVKMKVIGYVQGTPYCCDQLVLMTCEDQKVYGYDGDELHLVAKSMQQLLKKGIAYPAFESYYYGEAFKHMTEEAWEKVKQGPVGKRLDEEHRKLVASCK</sequence>
<dbReference type="eggNOG" id="ENOG502S8AS">
    <property type="taxonomic scope" value="Eukaryota"/>
</dbReference>
<dbReference type="AlphaFoldDB" id="A0A087XBU4"/>
<keyword evidence="3" id="KW-1185">Reference proteome</keyword>
<evidence type="ECO:0000313" key="3">
    <source>
        <dbReference type="Proteomes" id="UP000028760"/>
    </source>
</evidence>
<dbReference type="Ensembl" id="ENSPFOT00000003253.2">
    <property type="protein sequence ID" value="ENSPFOP00000003247.2"/>
    <property type="gene ID" value="ENSPFOG00000003405.2"/>
</dbReference>
<dbReference type="Pfam" id="PF02393">
    <property type="entry name" value="US22"/>
    <property type="match status" value="1"/>
</dbReference>
<protein>
    <submittedName>
        <fullName evidence="2">Uncharacterized protein</fullName>
    </submittedName>
</protein>
<evidence type="ECO:0000256" key="1">
    <source>
        <dbReference type="SAM" id="MobiDB-lite"/>
    </source>
</evidence>
<dbReference type="Proteomes" id="UP000028760">
    <property type="component" value="Unassembled WGS sequence"/>
</dbReference>
<name>A0A087XBU4_POEFO</name>
<dbReference type="EMBL" id="AYCK01026606">
    <property type="status" value="NOT_ANNOTATED_CDS"/>
    <property type="molecule type" value="Genomic_DNA"/>
</dbReference>